<dbReference type="EMBL" id="JARQWQ010000033">
    <property type="protein sequence ID" value="KAK2561280.1"/>
    <property type="molecule type" value="Genomic_DNA"/>
</dbReference>
<sequence>MKTTFIVSSCSIIFFMHAVAQTPDSCPKPPTNLVCLDGLKNTCTNVTKCVKGTFCCSDGCRDRCRDPSENNRGANEGTNIVRAM</sequence>
<gene>
    <name evidence="2" type="ORF">P5673_015762</name>
</gene>
<evidence type="ECO:0008006" key="4">
    <source>
        <dbReference type="Google" id="ProtNLM"/>
    </source>
</evidence>
<evidence type="ECO:0000256" key="1">
    <source>
        <dbReference type="SAM" id="SignalP"/>
    </source>
</evidence>
<dbReference type="AlphaFoldDB" id="A0AAD9QI06"/>
<dbReference type="SUPFAM" id="SSF57256">
    <property type="entry name" value="Elafin-like"/>
    <property type="match status" value="1"/>
</dbReference>
<reference evidence="2" key="2">
    <citation type="journal article" date="2023" name="Science">
        <title>Genomic signatures of disease resistance in endangered staghorn corals.</title>
        <authorList>
            <person name="Vollmer S.V."/>
            <person name="Selwyn J.D."/>
            <person name="Despard B.A."/>
            <person name="Roesel C.L."/>
        </authorList>
    </citation>
    <scope>NUCLEOTIDE SEQUENCE</scope>
    <source>
        <strain evidence="2">K2</strain>
    </source>
</reference>
<dbReference type="InterPro" id="IPR036645">
    <property type="entry name" value="Elafin-like_sf"/>
</dbReference>
<evidence type="ECO:0000313" key="3">
    <source>
        <dbReference type="Proteomes" id="UP001249851"/>
    </source>
</evidence>
<feature type="chain" id="PRO_5041925373" description="WAP domain-containing protein" evidence="1">
    <location>
        <begin position="21"/>
        <end position="84"/>
    </location>
</feature>
<feature type="signal peptide" evidence="1">
    <location>
        <begin position="1"/>
        <end position="20"/>
    </location>
</feature>
<dbReference type="Gene3D" id="4.10.75.10">
    <property type="entry name" value="Elafin-like"/>
    <property type="match status" value="1"/>
</dbReference>
<dbReference type="Proteomes" id="UP001249851">
    <property type="component" value="Unassembled WGS sequence"/>
</dbReference>
<protein>
    <recommendedName>
        <fullName evidence="4">WAP domain-containing protein</fullName>
    </recommendedName>
</protein>
<organism evidence="2 3">
    <name type="scientific">Acropora cervicornis</name>
    <name type="common">Staghorn coral</name>
    <dbReference type="NCBI Taxonomy" id="6130"/>
    <lineage>
        <taxon>Eukaryota</taxon>
        <taxon>Metazoa</taxon>
        <taxon>Cnidaria</taxon>
        <taxon>Anthozoa</taxon>
        <taxon>Hexacorallia</taxon>
        <taxon>Scleractinia</taxon>
        <taxon>Astrocoeniina</taxon>
        <taxon>Acroporidae</taxon>
        <taxon>Acropora</taxon>
    </lineage>
</organism>
<keyword evidence="1" id="KW-0732">Signal</keyword>
<name>A0AAD9QI06_ACRCE</name>
<evidence type="ECO:0000313" key="2">
    <source>
        <dbReference type="EMBL" id="KAK2561280.1"/>
    </source>
</evidence>
<keyword evidence="3" id="KW-1185">Reference proteome</keyword>
<reference evidence="2" key="1">
    <citation type="journal article" date="2023" name="G3 (Bethesda)">
        <title>Whole genome assembly and annotation of the endangered Caribbean coral Acropora cervicornis.</title>
        <authorList>
            <person name="Selwyn J.D."/>
            <person name="Vollmer S.V."/>
        </authorList>
    </citation>
    <scope>NUCLEOTIDE SEQUENCE</scope>
    <source>
        <strain evidence="2">K2</strain>
    </source>
</reference>
<accession>A0AAD9QI06</accession>
<proteinExistence type="predicted"/>
<comment type="caution">
    <text evidence="2">The sequence shown here is derived from an EMBL/GenBank/DDBJ whole genome shotgun (WGS) entry which is preliminary data.</text>
</comment>